<dbReference type="PROSITE" id="PS50828">
    <property type="entry name" value="SMR"/>
    <property type="match status" value="1"/>
</dbReference>
<dbReference type="Gene3D" id="1.25.40.10">
    <property type="entry name" value="Tetratricopeptide repeat domain"/>
    <property type="match status" value="3"/>
</dbReference>
<proteinExistence type="predicted"/>
<organism evidence="4 5">
    <name type="scientific">Cyclostephanos tholiformis</name>
    <dbReference type="NCBI Taxonomy" id="382380"/>
    <lineage>
        <taxon>Eukaryota</taxon>
        <taxon>Sar</taxon>
        <taxon>Stramenopiles</taxon>
        <taxon>Ochrophyta</taxon>
        <taxon>Bacillariophyta</taxon>
        <taxon>Coscinodiscophyceae</taxon>
        <taxon>Thalassiosirophycidae</taxon>
        <taxon>Stephanodiscales</taxon>
        <taxon>Stephanodiscaceae</taxon>
        <taxon>Cyclostephanos</taxon>
    </lineage>
</organism>
<dbReference type="Pfam" id="PF01713">
    <property type="entry name" value="Smr"/>
    <property type="match status" value="1"/>
</dbReference>
<dbReference type="SUPFAM" id="SSF160443">
    <property type="entry name" value="SMR domain-like"/>
    <property type="match status" value="1"/>
</dbReference>
<gene>
    <name evidence="4" type="ORF">ACHAXA_010603</name>
</gene>
<comment type="caution">
    <text evidence="4">The sequence shown here is derived from an EMBL/GenBank/DDBJ whole genome shotgun (WGS) entry which is preliminary data.</text>
</comment>
<dbReference type="PANTHER" id="PTHR47936:SF1">
    <property type="entry name" value="PENTATRICOPEPTIDE REPEAT-CONTAINING PROTEIN GUN1, CHLOROPLASTIC"/>
    <property type="match status" value="1"/>
</dbReference>
<dbReference type="EMBL" id="JALLPB020000391">
    <property type="protein sequence ID" value="KAL3809628.1"/>
    <property type="molecule type" value="Genomic_DNA"/>
</dbReference>
<keyword evidence="1" id="KW-0677">Repeat</keyword>
<protein>
    <recommendedName>
        <fullName evidence="3">Smr domain-containing protein</fullName>
    </recommendedName>
</protein>
<dbReference type="InterPro" id="IPR011990">
    <property type="entry name" value="TPR-like_helical_dom_sf"/>
</dbReference>
<reference evidence="4 5" key="1">
    <citation type="submission" date="2024-10" db="EMBL/GenBank/DDBJ databases">
        <title>Updated reference genomes for cyclostephanoid diatoms.</title>
        <authorList>
            <person name="Roberts W.R."/>
            <person name="Alverson A.J."/>
        </authorList>
    </citation>
    <scope>NUCLEOTIDE SEQUENCE [LARGE SCALE GENOMIC DNA]</scope>
    <source>
        <strain evidence="4 5">AJA228-03</strain>
    </source>
</reference>
<evidence type="ECO:0000313" key="5">
    <source>
        <dbReference type="Proteomes" id="UP001530377"/>
    </source>
</evidence>
<feature type="region of interest" description="Disordered" evidence="2">
    <location>
        <begin position="24"/>
        <end position="51"/>
    </location>
</feature>
<dbReference type="InterPro" id="IPR002885">
    <property type="entry name" value="PPR_rpt"/>
</dbReference>
<dbReference type="AlphaFoldDB" id="A0ABD3R9K0"/>
<keyword evidence="5" id="KW-1185">Reference proteome</keyword>
<evidence type="ECO:0000313" key="4">
    <source>
        <dbReference type="EMBL" id="KAL3809628.1"/>
    </source>
</evidence>
<name>A0ABD3R9K0_9STRA</name>
<accession>A0ABD3R9K0</accession>
<sequence length="1194" mass="131166">MRELVVAAVEYVIAIDNYRDRRRRGDGGGTASSLGRDYDDDDRGMTDGPRLSPRVFGEAFRGMSRTRASTSKLKSLWSYFAYDVVATGSNILSRPPSSYELNAMLTALGDRGRWNEAMSLLDTFEPAQLNNHAYAALLKVNERAVGVYNNGKDATRTLRHNGVRCAMAVLERMKADKISPDVITCSVLMNTFEKGRNWKAAVALLGAMQQSQHAYRDVAATDNDRIKKWSLPYPNTYTYSKVISICARCNQGKMALSLLNNMGEISSRKIKGADCDAAAIVQPNTWVYNAAILACVRGSSTTDDAADSTAASIAERSVTKSDDHRGMHLDTALGILGHMENCDDPVGNNGGTTDQAAEMATEYSCRPDVVTYNTVLSILDESTFVALKETYSSRFTGEKMEGGGDNYNNHRLLTHDRISDVVVDILDTMEARGVARDAITYYNAIMACRSSRHTATMDAVKIFRRSLFDPNFVLNGSNESIGLKAQQLKGQAASGMIFVANAALSVAAMFGDVHAVSEVLLLLSGAKAKLNSQSIVHIIKTLGKVADCEAILALLICLRGQSFANDILKERYSIDVLANMPDESIPMVEEDVYSVAITSCLKHDALGAADQILVSMKKHGLTLNQRSLKEVISEYCRMAMNSSKEEFKIARLAKRQGSDNSQYGIIEPMYITSLARAKAALTMLKAVESPSPSLMSAVAKACCAAGLWQDARSMLRRMHRTAIRELRLAPGVSNEDSSSLPSPSLSVRIEGGGFLDELPRLHRSLLKFCAKGGNITPALNFADDIQFLASQIRLHGRALRGGTAKAEEGDQGTEWIAVSSRLLMDSPANNDIPEIDFNDAVALSAILDRPIGLTGQDWKLILIAASRGGHWKVCVGTLPFIRPYVKETHPMYARESFALSARGGDSRPTLERLNRKHDRIARALTAAVLCFEARSQYAWALRAIDDWIAWSGRRPRKEAVASACRILAMRHRGHEVLTLVTKVLAIPPLDCAMNDELADDYSYEKAVYTESINALHKNGLYIEADQMYADGVAHGHLPWAVMNSIDQKQLRLDLHGMSAAVAHAAVRVSLQKELMLMPSSSMGRNIRRARDVLIITGRGRRSGEKFRPVLRPEVQRMLTEEFYPPLGTSSIPGNLGALLVPGEDIEGWLSHQQKQKDERLLFVADVLRDISSGNRLERALLRKFKADDTGPVET</sequence>
<evidence type="ECO:0000259" key="3">
    <source>
        <dbReference type="PROSITE" id="PS50828"/>
    </source>
</evidence>
<dbReference type="Pfam" id="PF13812">
    <property type="entry name" value="PPR_3"/>
    <property type="match status" value="1"/>
</dbReference>
<evidence type="ECO:0000256" key="2">
    <source>
        <dbReference type="SAM" id="MobiDB-lite"/>
    </source>
</evidence>
<dbReference type="InterPro" id="IPR036063">
    <property type="entry name" value="Smr_dom_sf"/>
</dbReference>
<dbReference type="Gene3D" id="3.30.1370.110">
    <property type="match status" value="1"/>
</dbReference>
<dbReference type="PANTHER" id="PTHR47936">
    <property type="entry name" value="PPR_LONG DOMAIN-CONTAINING PROTEIN"/>
    <property type="match status" value="1"/>
</dbReference>
<dbReference type="Pfam" id="PF01535">
    <property type="entry name" value="PPR"/>
    <property type="match status" value="3"/>
</dbReference>
<dbReference type="InterPro" id="IPR002625">
    <property type="entry name" value="Smr_dom"/>
</dbReference>
<dbReference type="Proteomes" id="UP001530377">
    <property type="component" value="Unassembled WGS sequence"/>
</dbReference>
<feature type="domain" description="Smr" evidence="3">
    <location>
        <begin position="1052"/>
        <end position="1143"/>
    </location>
</feature>
<evidence type="ECO:0000256" key="1">
    <source>
        <dbReference type="ARBA" id="ARBA00022737"/>
    </source>
</evidence>